<dbReference type="RefSeq" id="WP_289559940.1">
    <property type="nucleotide sequence ID" value="NZ_JAUDEO010000020.1"/>
</dbReference>
<evidence type="ECO:0000256" key="1">
    <source>
        <dbReference type="SAM" id="Phobius"/>
    </source>
</evidence>
<dbReference type="EMBL" id="JAUDEO010000020">
    <property type="protein sequence ID" value="MDM8333838.1"/>
    <property type="molecule type" value="Genomic_DNA"/>
</dbReference>
<feature type="transmembrane region" description="Helical" evidence="1">
    <location>
        <begin position="117"/>
        <end position="140"/>
    </location>
</feature>
<sequence length="205" mass="23518">MSKIRVVLIVGVSFLALASIAFLLAVNLSPLLISFPHQLGMRPHAILHAYGQLLLYLQLPGLKAPQLGKLALSTSAAHHFAMVKNYFMANEFLMVVTTVIAGWCLKRMKRRQQLWQLLAPLQCLFTLIIVVLALVMVNFADLFIKSHYLLFHDMDWVLSPANDPIILLMPVSFFSNVFVLWWGLLLFFLVVLWCSIWFRTRFLKF</sequence>
<dbReference type="NCBIfam" id="TIGR01906">
    <property type="entry name" value="integ_TIGR01906"/>
    <property type="match status" value="1"/>
</dbReference>
<feature type="transmembrane region" description="Helical" evidence="1">
    <location>
        <begin position="178"/>
        <end position="198"/>
    </location>
</feature>
<evidence type="ECO:0000313" key="3">
    <source>
        <dbReference type="Proteomes" id="UP001529423"/>
    </source>
</evidence>
<keyword evidence="1" id="KW-1133">Transmembrane helix</keyword>
<feature type="transmembrane region" description="Helical" evidence="1">
    <location>
        <begin position="86"/>
        <end position="105"/>
    </location>
</feature>
<dbReference type="InterPro" id="IPR010178">
    <property type="entry name" value="Lit"/>
</dbReference>
<keyword evidence="1" id="KW-0472">Membrane</keyword>
<name>A0ABT7VM81_9LACO</name>
<keyword evidence="1" id="KW-0812">Transmembrane</keyword>
<reference evidence="3" key="2">
    <citation type="submission" date="2023-06" db="EMBL/GenBank/DDBJ databases">
        <title>Identification and characterization of horizontal gene transfer across gut microbiota members of farm animals based on homology search.</title>
        <authorList>
            <person name="Zeman M."/>
            <person name="Kubasova T."/>
            <person name="Jahodarova E."/>
            <person name="Nykrynova M."/>
            <person name="Rychlik I."/>
        </authorList>
    </citation>
    <scope>NUCLEOTIDE SEQUENCE [LARGE SCALE GENOMIC DNA]</scope>
    <source>
        <strain evidence="3">105_WCHN</strain>
    </source>
</reference>
<protein>
    <submittedName>
        <fullName evidence="2">TIGR01906 family membrane protein</fullName>
    </submittedName>
</protein>
<comment type="caution">
    <text evidence="2">The sequence shown here is derived from an EMBL/GenBank/DDBJ whole genome shotgun (WGS) entry which is preliminary data.</text>
</comment>
<reference evidence="2 3" key="3">
    <citation type="submission" date="2023-06" db="EMBL/GenBank/DDBJ databases">
        <authorList>
            <person name="Zeman M."/>
            <person name="Kubasova T."/>
            <person name="Jahodarova E."/>
            <person name="Nykrynova M."/>
            <person name="Rychlik I."/>
        </authorList>
    </citation>
    <scope>NUCLEOTIDE SEQUENCE [LARGE SCALE GENOMIC DNA]</scope>
    <source>
        <strain evidence="2 3">105_WCHN</strain>
    </source>
</reference>
<dbReference type="Pfam" id="PF07314">
    <property type="entry name" value="Lit"/>
    <property type="match status" value="1"/>
</dbReference>
<proteinExistence type="predicted"/>
<reference evidence="2 3" key="1">
    <citation type="submission" date="2023-06" db="EMBL/GenBank/DDBJ databases">
        <title>Identification and characterization of horizontal gene transfer across gut microbiota members of farm animals based on homology search.</title>
        <authorList>
            <person name="Schwarzerova J."/>
            <person name="Nykrynova M."/>
            <person name="Jureckova K."/>
            <person name="Cejkova D."/>
            <person name="Rychlik I."/>
        </authorList>
    </citation>
    <scope>NUCLEOTIDE SEQUENCE [LARGE SCALE GENOMIC DNA]</scope>
    <source>
        <strain evidence="2 3">105_WCHN</strain>
    </source>
</reference>
<evidence type="ECO:0000313" key="2">
    <source>
        <dbReference type="EMBL" id="MDM8333838.1"/>
    </source>
</evidence>
<dbReference type="Proteomes" id="UP001529423">
    <property type="component" value="Unassembled WGS sequence"/>
</dbReference>
<organism evidence="2 3">
    <name type="scientific">Limosilactobacillus panis</name>
    <dbReference type="NCBI Taxonomy" id="47493"/>
    <lineage>
        <taxon>Bacteria</taxon>
        <taxon>Bacillati</taxon>
        <taxon>Bacillota</taxon>
        <taxon>Bacilli</taxon>
        <taxon>Lactobacillales</taxon>
        <taxon>Lactobacillaceae</taxon>
        <taxon>Limosilactobacillus</taxon>
    </lineage>
</organism>
<keyword evidence="3" id="KW-1185">Reference proteome</keyword>
<gene>
    <name evidence="2" type="ORF">QUW46_04545</name>
</gene>
<accession>A0ABT7VM81</accession>